<sequence>MMAKLSEKYNDSCIKIFTLLKLLLNGEVEYSEVMNIFAEEASTNNSTFPVILNKYMNTIKIFGVKVKKVKNKYYLLNMPFNIDFSADDVKIVHLLKSAAEILPNTKNRETIKAFIKSIEMRYSEYAKSYANSLNSDVQLDLTFYYSKLRDQIIECEKFCAEKKKLEIVYVSNDDEITIICSPKEIKYQNRKVCFSVFNQLSRQVFDIPIDNIKSIKQMPTVSTSKDVSMSVVYMLKGRLANSYKLKEWEYSNGYDAGGNLIVVNSNEDPDVLLSRLMKYAENCVVLTPKFMKDRMRELIEKVLENYNE</sequence>
<reference evidence="1" key="2">
    <citation type="journal article" date="2021" name="PeerJ">
        <title>Extensive microbial diversity within the chicken gut microbiome revealed by metagenomics and culture.</title>
        <authorList>
            <person name="Gilroy R."/>
            <person name="Ravi A."/>
            <person name="Getino M."/>
            <person name="Pursley I."/>
            <person name="Horton D.L."/>
            <person name="Alikhan N.F."/>
            <person name="Baker D."/>
            <person name="Gharbi K."/>
            <person name="Hall N."/>
            <person name="Watson M."/>
            <person name="Adriaenssens E.M."/>
            <person name="Foster-Nyarko E."/>
            <person name="Jarju S."/>
            <person name="Secka A."/>
            <person name="Antonio M."/>
            <person name="Oren A."/>
            <person name="Chaudhuri R.R."/>
            <person name="La Ragione R."/>
            <person name="Hildebrand F."/>
            <person name="Pallen M.J."/>
        </authorList>
    </citation>
    <scope>NUCLEOTIDE SEQUENCE</scope>
    <source>
        <strain evidence="1">6276</strain>
    </source>
</reference>
<organism evidence="1 2">
    <name type="scientific">Candidatus Scatousia excrementigallinarum</name>
    <dbReference type="NCBI Taxonomy" id="2840935"/>
    <lineage>
        <taxon>Bacteria</taxon>
        <taxon>Candidatus Scatousia</taxon>
    </lineage>
</organism>
<evidence type="ECO:0008006" key="3">
    <source>
        <dbReference type="Google" id="ProtNLM"/>
    </source>
</evidence>
<dbReference type="EMBL" id="DVIU01000274">
    <property type="protein sequence ID" value="HIS37581.1"/>
    <property type="molecule type" value="Genomic_DNA"/>
</dbReference>
<gene>
    <name evidence="1" type="ORF">IAC10_13325</name>
</gene>
<evidence type="ECO:0000313" key="1">
    <source>
        <dbReference type="EMBL" id="HIS37581.1"/>
    </source>
</evidence>
<comment type="caution">
    <text evidence="1">The sequence shown here is derived from an EMBL/GenBank/DDBJ whole genome shotgun (WGS) entry which is preliminary data.</text>
</comment>
<reference evidence="1" key="1">
    <citation type="submission" date="2020-10" db="EMBL/GenBank/DDBJ databases">
        <authorList>
            <person name="Gilroy R."/>
        </authorList>
    </citation>
    <scope>NUCLEOTIDE SEQUENCE</scope>
    <source>
        <strain evidence="1">6276</strain>
    </source>
</reference>
<dbReference type="AlphaFoldDB" id="A0A9D1JP08"/>
<evidence type="ECO:0000313" key="2">
    <source>
        <dbReference type="Proteomes" id="UP000823928"/>
    </source>
</evidence>
<accession>A0A9D1JP08</accession>
<name>A0A9D1JP08_9BACT</name>
<proteinExistence type="predicted"/>
<dbReference type="Proteomes" id="UP000823928">
    <property type="component" value="Unassembled WGS sequence"/>
</dbReference>
<protein>
    <recommendedName>
        <fullName evidence="3">WYL domain-containing protein</fullName>
    </recommendedName>
</protein>